<dbReference type="SUPFAM" id="SSF89447">
    <property type="entry name" value="AbrB/MazE/MraZ-like"/>
    <property type="match status" value="1"/>
</dbReference>
<dbReference type="RefSeq" id="WP_047004711.1">
    <property type="nucleotide sequence ID" value="NZ_LBHB01000003.1"/>
</dbReference>
<evidence type="ECO:0000313" key="1">
    <source>
        <dbReference type="EMBL" id="KLE33823.1"/>
    </source>
</evidence>
<proteinExistence type="predicted"/>
<organism evidence="1 2">
    <name type="scientific">Aurantiacibacter luteus</name>
    <dbReference type="NCBI Taxonomy" id="1581420"/>
    <lineage>
        <taxon>Bacteria</taxon>
        <taxon>Pseudomonadati</taxon>
        <taxon>Pseudomonadota</taxon>
        <taxon>Alphaproteobacteria</taxon>
        <taxon>Sphingomonadales</taxon>
        <taxon>Erythrobacteraceae</taxon>
        <taxon>Aurantiacibacter</taxon>
    </lineage>
</organism>
<dbReference type="Gene3D" id="3.40.1550.20">
    <property type="entry name" value="Transcriptional regulator MraZ domain"/>
    <property type="match status" value="1"/>
</dbReference>
<dbReference type="InterPro" id="IPR038619">
    <property type="entry name" value="MraZ_sf"/>
</dbReference>
<reference evidence="1 2" key="1">
    <citation type="submission" date="2015-04" db="EMBL/GenBank/DDBJ databases">
        <title>The draft genome sequence of Erythrobacter luteus KA37.</title>
        <authorList>
            <person name="Zhuang L."/>
            <person name="Liu Y."/>
            <person name="Shao Z."/>
        </authorList>
    </citation>
    <scope>NUCLEOTIDE SEQUENCE [LARGE SCALE GENOMIC DNA]</scope>
    <source>
        <strain evidence="1 2">KA37</strain>
    </source>
</reference>
<keyword evidence="2" id="KW-1185">Reference proteome</keyword>
<dbReference type="InterPro" id="IPR037914">
    <property type="entry name" value="SpoVT-AbrB_sf"/>
</dbReference>
<name>A0A0G9MX23_9SPHN</name>
<accession>A0A0G9MX23</accession>
<sequence>MAQRPTGYGGQGFSLRGEKDRFVLPPAFRKDFADKGDDRVLCLAKHERWPCLKGFSLSLTETFEQMLDREEEAALRRQQDFDRELRGMQLWGFVEVPFDASGRFVLPEHIADLGDVGDALYFQGGTPFLTLWNPDRLAQMGTGWEQAQANCRTLETAARAKGKGK</sequence>
<evidence type="ECO:0008006" key="3">
    <source>
        <dbReference type="Google" id="ProtNLM"/>
    </source>
</evidence>
<dbReference type="STRING" id="1581420.AAW00_12155"/>
<dbReference type="OrthoDB" id="9807753at2"/>
<gene>
    <name evidence="1" type="ORF">AAW00_12155</name>
</gene>
<protein>
    <recommendedName>
        <fullName evidence="3">Division/cell wall cluster transcriptional repressor MraZ</fullName>
    </recommendedName>
</protein>
<evidence type="ECO:0000313" key="2">
    <source>
        <dbReference type="Proteomes" id="UP000053464"/>
    </source>
</evidence>
<dbReference type="PATRIC" id="fig|1581420.6.peg.2484"/>
<dbReference type="Proteomes" id="UP000053464">
    <property type="component" value="Unassembled WGS sequence"/>
</dbReference>
<dbReference type="AlphaFoldDB" id="A0A0G9MX23"/>
<dbReference type="CDD" id="cd16321">
    <property type="entry name" value="MraZ_C"/>
    <property type="match status" value="1"/>
</dbReference>
<comment type="caution">
    <text evidence="1">The sequence shown here is derived from an EMBL/GenBank/DDBJ whole genome shotgun (WGS) entry which is preliminary data.</text>
</comment>
<dbReference type="EMBL" id="LBHB01000003">
    <property type="protein sequence ID" value="KLE33823.1"/>
    <property type="molecule type" value="Genomic_DNA"/>
</dbReference>
<dbReference type="InterPro" id="IPR035644">
    <property type="entry name" value="MraZ_C"/>
</dbReference>